<reference evidence="2 3" key="1">
    <citation type="submission" date="2020-05" db="EMBL/GenBank/DDBJ databases">
        <title>FDA dAtabase for Regulatory Grade micrObial Sequences (FDA-ARGOS): Supporting development and validation of Infectious Disease Dx tests.</title>
        <authorList>
            <person name="Sproer C."/>
            <person name="Gronow S."/>
            <person name="Severitt S."/>
            <person name="Schroder I."/>
            <person name="Tallon L."/>
            <person name="Sadzewicz L."/>
            <person name="Zhao X."/>
            <person name="Vavikolanu K."/>
            <person name="Mehta A."/>
            <person name="Aluvathingal J."/>
            <person name="Nadendla S."/>
            <person name="Myers T."/>
            <person name="Yan Y."/>
            <person name="Sichtig H."/>
        </authorList>
    </citation>
    <scope>NUCLEOTIDE SEQUENCE [LARGE SCALE GENOMIC DNA]</scope>
    <source>
        <strain evidence="2 3">FDAARGOS_787</strain>
    </source>
</reference>
<keyword evidence="1" id="KW-0472">Membrane</keyword>
<protein>
    <submittedName>
        <fullName evidence="2">Uncharacterized protein</fullName>
    </submittedName>
</protein>
<keyword evidence="1" id="KW-1133">Transmembrane helix</keyword>
<gene>
    <name evidence="2" type="ORF">FOC81_18145</name>
</gene>
<dbReference type="AlphaFoldDB" id="A0A6N0JMY4"/>
<organism evidence="2 3">
    <name type="scientific">Achromobacter denitrificans</name>
    <name type="common">Alcaligenes denitrificans</name>
    <dbReference type="NCBI Taxonomy" id="32002"/>
    <lineage>
        <taxon>Bacteria</taxon>
        <taxon>Pseudomonadati</taxon>
        <taxon>Pseudomonadota</taxon>
        <taxon>Betaproteobacteria</taxon>
        <taxon>Burkholderiales</taxon>
        <taxon>Alcaligenaceae</taxon>
        <taxon>Achromobacter</taxon>
    </lineage>
</organism>
<dbReference type="EMBL" id="CP054569">
    <property type="protein sequence ID" value="QKQ48511.1"/>
    <property type="molecule type" value="Genomic_DNA"/>
</dbReference>
<dbReference type="RefSeq" id="WP_174716724.1">
    <property type="nucleotide sequence ID" value="NZ_CP054569.1"/>
</dbReference>
<sequence>MHWWKRLKAKHWDEIEHPAFSDDTFFAPPHTETPRFRAWLRTLNAEIDNKPLQALALLGAVLAALLGGVAAIIRSLS</sequence>
<evidence type="ECO:0000313" key="3">
    <source>
        <dbReference type="Proteomes" id="UP000509782"/>
    </source>
</evidence>
<keyword evidence="1" id="KW-0812">Transmembrane</keyword>
<evidence type="ECO:0000256" key="1">
    <source>
        <dbReference type="SAM" id="Phobius"/>
    </source>
</evidence>
<feature type="transmembrane region" description="Helical" evidence="1">
    <location>
        <begin position="54"/>
        <end position="73"/>
    </location>
</feature>
<name>A0A6N0JMY4_ACHDE</name>
<dbReference type="Proteomes" id="UP000509782">
    <property type="component" value="Chromosome"/>
</dbReference>
<accession>A0A6N0JMY4</accession>
<proteinExistence type="predicted"/>
<evidence type="ECO:0000313" key="2">
    <source>
        <dbReference type="EMBL" id="QKQ48511.1"/>
    </source>
</evidence>